<comment type="caution">
    <text evidence="3">The sequence shown here is derived from an EMBL/GenBank/DDBJ whole genome shotgun (WGS) entry which is preliminary data.</text>
</comment>
<gene>
    <name evidence="3" type="ORF">OTU49_002719</name>
</gene>
<feature type="compositionally biased region" description="Basic residues" evidence="1">
    <location>
        <begin position="177"/>
        <end position="186"/>
    </location>
</feature>
<feature type="region of interest" description="Disordered" evidence="1">
    <location>
        <begin position="170"/>
        <end position="210"/>
    </location>
</feature>
<evidence type="ECO:0000256" key="2">
    <source>
        <dbReference type="SAM" id="Phobius"/>
    </source>
</evidence>
<keyword evidence="2" id="KW-1133">Transmembrane helix</keyword>
<dbReference type="EMBL" id="JARKIK010000032">
    <property type="protein sequence ID" value="KAK8740840.1"/>
    <property type="molecule type" value="Genomic_DNA"/>
</dbReference>
<feature type="transmembrane region" description="Helical" evidence="2">
    <location>
        <begin position="134"/>
        <end position="154"/>
    </location>
</feature>
<organism evidence="3 4">
    <name type="scientific">Cherax quadricarinatus</name>
    <name type="common">Australian red claw crayfish</name>
    <dbReference type="NCBI Taxonomy" id="27406"/>
    <lineage>
        <taxon>Eukaryota</taxon>
        <taxon>Metazoa</taxon>
        <taxon>Ecdysozoa</taxon>
        <taxon>Arthropoda</taxon>
        <taxon>Crustacea</taxon>
        <taxon>Multicrustacea</taxon>
        <taxon>Malacostraca</taxon>
        <taxon>Eumalacostraca</taxon>
        <taxon>Eucarida</taxon>
        <taxon>Decapoda</taxon>
        <taxon>Pleocyemata</taxon>
        <taxon>Astacidea</taxon>
        <taxon>Parastacoidea</taxon>
        <taxon>Parastacidae</taxon>
        <taxon>Cherax</taxon>
    </lineage>
</organism>
<evidence type="ECO:0008006" key="5">
    <source>
        <dbReference type="Google" id="ProtNLM"/>
    </source>
</evidence>
<proteinExistence type="predicted"/>
<keyword evidence="2" id="KW-0812">Transmembrane</keyword>
<dbReference type="Proteomes" id="UP001445076">
    <property type="component" value="Unassembled WGS sequence"/>
</dbReference>
<feature type="transmembrane region" description="Helical" evidence="2">
    <location>
        <begin position="12"/>
        <end position="30"/>
    </location>
</feature>
<keyword evidence="2" id="KW-0472">Membrane</keyword>
<dbReference type="AlphaFoldDB" id="A0AAW0XCS5"/>
<sequence length="275" mass="31658">MPSIMRLKTCCFWMLAVGIILEMLGCYYQLFDPWVRDLENERDALRREVDQATDACQPMFSWISISALVDVWRYVSDIPVQETSTDSDLQFDPRWLPVFGRVITAYEYYMEIQNLKTLLLEVTSHCHECSSTPFTMAVLCVLMSITMSVMGLIAPVRLWRRGTDDTLKTAMVGKPKTSIRNRRHRNNASQKTEKDQTGLNSKQKNSKKKKINEIETIDDFQLAYRLTALRGAHNKKGIYRITDPMKAEMNKKCVNMAKVKSLTSGKNKRHNGVCV</sequence>
<evidence type="ECO:0000256" key="1">
    <source>
        <dbReference type="SAM" id="MobiDB-lite"/>
    </source>
</evidence>
<protein>
    <recommendedName>
        <fullName evidence="5">Chloride channel CLIC-like protein 1</fullName>
    </recommendedName>
</protein>
<reference evidence="3 4" key="1">
    <citation type="journal article" date="2024" name="BMC Genomics">
        <title>Genome assembly of redclaw crayfish (Cherax quadricarinatus) provides insights into its immune adaptation and hypoxia tolerance.</title>
        <authorList>
            <person name="Liu Z."/>
            <person name="Zheng J."/>
            <person name="Li H."/>
            <person name="Fang K."/>
            <person name="Wang S."/>
            <person name="He J."/>
            <person name="Zhou D."/>
            <person name="Weng S."/>
            <person name="Chi M."/>
            <person name="Gu Z."/>
            <person name="He J."/>
            <person name="Li F."/>
            <person name="Wang M."/>
        </authorList>
    </citation>
    <scope>NUCLEOTIDE SEQUENCE [LARGE SCALE GENOMIC DNA]</scope>
    <source>
        <strain evidence="3">ZL_2023a</strain>
    </source>
</reference>
<accession>A0AAW0XCS5</accession>
<keyword evidence="4" id="KW-1185">Reference proteome</keyword>
<evidence type="ECO:0000313" key="3">
    <source>
        <dbReference type="EMBL" id="KAK8740840.1"/>
    </source>
</evidence>
<name>A0AAW0XCS5_CHEQU</name>
<evidence type="ECO:0000313" key="4">
    <source>
        <dbReference type="Proteomes" id="UP001445076"/>
    </source>
</evidence>